<dbReference type="InterPro" id="IPR037519">
    <property type="entry name" value="LITAF_fam"/>
</dbReference>
<dbReference type="GO" id="GO:0005765">
    <property type="term" value="C:lysosomal membrane"/>
    <property type="evidence" value="ECO:0007669"/>
    <property type="project" value="UniProtKB-SubCell"/>
</dbReference>
<evidence type="ECO:0000256" key="2">
    <source>
        <dbReference type="ARBA" id="ARBA00004481"/>
    </source>
</evidence>
<dbReference type="OrthoDB" id="5599753at2759"/>
<dbReference type="FunCoup" id="E2C6I2">
    <property type="interactions" value="58"/>
</dbReference>
<keyword evidence="7" id="KW-0472">Membrane</keyword>
<sequence>MNKNDQPPPSGFAPGFVPPPPYEQQQQQQQPQMQMPHVIVMAGNFGPETQRMTCPQCHANVSTRVESEANTKTHLIALLLCIFGLWCCAPCPYCMDTCLVKKHYCPACGAYLGASEN</sequence>
<reference evidence="10 11" key="1">
    <citation type="journal article" date="2010" name="Science">
        <title>Genomic comparison of the ants Camponotus floridanus and Harpegnathos saltator.</title>
        <authorList>
            <person name="Bonasio R."/>
            <person name="Zhang G."/>
            <person name="Ye C."/>
            <person name="Mutti N.S."/>
            <person name="Fang X."/>
            <person name="Qin N."/>
            <person name="Donahue G."/>
            <person name="Yang P."/>
            <person name="Li Q."/>
            <person name="Li C."/>
            <person name="Zhang P."/>
            <person name="Huang Z."/>
            <person name="Berger S.L."/>
            <person name="Reinberg D."/>
            <person name="Wang J."/>
            <person name="Liebig J."/>
        </authorList>
    </citation>
    <scope>NUCLEOTIDE SEQUENCE [LARGE SCALE GENOMIC DNA]</scope>
    <source>
        <strain evidence="10 11">R22 G/1</strain>
    </source>
</reference>
<evidence type="ECO:0000256" key="7">
    <source>
        <dbReference type="ARBA" id="ARBA00023136"/>
    </source>
</evidence>
<feature type="compositionally biased region" description="Pro residues" evidence="8">
    <location>
        <begin position="1"/>
        <end position="22"/>
    </location>
</feature>
<feature type="compositionally biased region" description="Low complexity" evidence="8">
    <location>
        <begin position="23"/>
        <end position="34"/>
    </location>
</feature>
<name>E2C6I2_HARSA</name>
<evidence type="ECO:0000256" key="8">
    <source>
        <dbReference type="SAM" id="MobiDB-lite"/>
    </source>
</evidence>
<evidence type="ECO:0000256" key="5">
    <source>
        <dbReference type="ARBA" id="ARBA00022723"/>
    </source>
</evidence>
<evidence type="ECO:0000313" key="11">
    <source>
        <dbReference type="Proteomes" id="UP000008237"/>
    </source>
</evidence>
<proteinExistence type="inferred from homology"/>
<dbReference type="Pfam" id="PF10601">
    <property type="entry name" value="zf-LITAF-like"/>
    <property type="match status" value="1"/>
</dbReference>
<gene>
    <name evidence="10" type="ORF">EAI_09066</name>
</gene>
<evidence type="ECO:0000256" key="4">
    <source>
        <dbReference type="ARBA" id="ARBA00005975"/>
    </source>
</evidence>
<evidence type="ECO:0000256" key="1">
    <source>
        <dbReference type="ARBA" id="ARBA00004414"/>
    </source>
</evidence>
<organism evidence="11">
    <name type="scientific">Harpegnathos saltator</name>
    <name type="common">Jerdon's jumping ant</name>
    <dbReference type="NCBI Taxonomy" id="610380"/>
    <lineage>
        <taxon>Eukaryota</taxon>
        <taxon>Metazoa</taxon>
        <taxon>Ecdysozoa</taxon>
        <taxon>Arthropoda</taxon>
        <taxon>Hexapoda</taxon>
        <taxon>Insecta</taxon>
        <taxon>Pterygota</taxon>
        <taxon>Neoptera</taxon>
        <taxon>Endopterygota</taxon>
        <taxon>Hymenoptera</taxon>
        <taxon>Apocrita</taxon>
        <taxon>Aculeata</taxon>
        <taxon>Formicoidea</taxon>
        <taxon>Formicidae</taxon>
        <taxon>Ponerinae</taxon>
        <taxon>Ponerini</taxon>
        <taxon>Harpegnathos</taxon>
    </lineage>
</organism>
<dbReference type="KEGG" id="hst:105190538"/>
<accession>E2C6I2</accession>
<dbReference type="OMA" id="ALCLWPC"/>
<dbReference type="EMBL" id="GL453159">
    <property type="protein sequence ID" value="EFN76441.1"/>
    <property type="molecule type" value="Genomic_DNA"/>
</dbReference>
<evidence type="ECO:0000313" key="10">
    <source>
        <dbReference type="EMBL" id="EFN76441.1"/>
    </source>
</evidence>
<protein>
    <recommendedName>
        <fullName evidence="9">LITAF domain-containing protein</fullName>
    </recommendedName>
</protein>
<dbReference type="AlphaFoldDB" id="E2C6I2"/>
<dbReference type="InParanoid" id="E2C6I2"/>
<comment type="subcellular location">
    <subcellularLocation>
        <location evidence="2">Endosome membrane</location>
        <topology evidence="2">Peripheral membrane protein</topology>
    </subcellularLocation>
    <subcellularLocation>
        <location evidence="1">Late endosome membrane</location>
    </subcellularLocation>
    <subcellularLocation>
        <location evidence="3">Lysosome membrane</location>
        <topology evidence="3">Peripheral membrane protein</topology>
        <orientation evidence="3">Cytoplasmic side</orientation>
    </subcellularLocation>
</comment>
<feature type="domain" description="LITAF" evidence="9">
    <location>
        <begin position="33"/>
        <end position="117"/>
    </location>
</feature>
<keyword evidence="11" id="KW-1185">Reference proteome</keyword>
<keyword evidence="5" id="KW-0479">Metal-binding</keyword>
<dbReference type="PANTHER" id="PTHR23292:SF14">
    <property type="entry name" value="FI16615P1-RELATED"/>
    <property type="match status" value="1"/>
</dbReference>
<evidence type="ECO:0000259" key="9">
    <source>
        <dbReference type="PROSITE" id="PS51837"/>
    </source>
</evidence>
<dbReference type="GO" id="GO:0031902">
    <property type="term" value="C:late endosome membrane"/>
    <property type="evidence" value="ECO:0007669"/>
    <property type="project" value="UniProtKB-SubCell"/>
</dbReference>
<dbReference type="PANTHER" id="PTHR23292">
    <property type="entry name" value="LIPOPOLYSACCHARIDE-INDUCED TUMOR NECROSIS FACTOR-ALPHA FACTOR"/>
    <property type="match status" value="1"/>
</dbReference>
<dbReference type="SMART" id="SM00714">
    <property type="entry name" value="LITAF"/>
    <property type="match status" value="1"/>
</dbReference>
<evidence type="ECO:0000256" key="6">
    <source>
        <dbReference type="ARBA" id="ARBA00022833"/>
    </source>
</evidence>
<dbReference type="InterPro" id="IPR006629">
    <property type="entry name" value="LITAF"/>
</dbReference>
<dbReference type="Proteomes" id="UP000008237">
    <property type="component" value="Unassembled WGS sequence"/>
</dbReference>
<feature type="region of interest" description="Disordered" evidence="8">
    <location>
        <begin position="1"/>
        <end position="34"/>
    </location>
</feature>
<evidence type="ECO:0000256" key="3">
    <source>
        <dbReference type="ARBA" id="ARBA00004630"/>
    </source>
</evidence>
<comment type="similarity">
    <text evidence="4">Belongs to the CDIP1/LITAF family.</text>
</comment>
<dbReference type="GO" id="GO:0008270">
    <property type="term" value="F:zinc ion binding"/>
    <property type="evidence" value="ECO:0007669"/>
    <property type="project" value="TreeGrafter"/>
</dbReference>
<dbReference type="PhylomeDB" id="E2C6I2"/>
<keyword evidence="6" id="KW-0862">Zinc</keyword>
<dbReference type="PROSITE" id="PS51837">
    <property type="entry name" value="LITAF"/>
    <property type="match status" value="1"/>
</dbReference>